<dbReference type="InterPro" id="IPR024185">
    <property type="entry name" value="FTHF_cligase-like_sf"/>
</dbReference>
<dbReference type="GO" id="GO:0005524">
    <property type="term" value="F:ATP binding"/>
    <property type="evidence" value="ECO:0007669"/>
    <property type="project" value="UniProtKB-KW"/>
</dbReference>
<keyword evidence="5" id="KW-0479">Metal-binding</keyword>
<keyword evidence="3 4" id="KW-0067">ATP-binding</keyword>
<keyword evidence="5" id="KW-0460">Magnesium</keyword>
<proteinExistence type="inferred from homology"/>
<evidence type="ECO:0000256" key="3">
    <source>
        <dbReference type="ARBA" id="ARBA00022840"/>
    </source>
</evidence>
<dbReference type="GO" id="GO:0009396">
    <property type="term" value="P:folic acid-containing compound biosynthetic process"/>
    <property type="evidence" value="ECO:0007669"/>
    <property type="project" value="TreeGrafter"/>
</dbReference>
<feature type="binding site" evidence="4">
    <location>
        <begin position="133"/>
        <end position="141"/>
    </location>
    <ligand>
        <name>ATP</name>
        <dbReference type="ChEBI" id="CHEBI:30616"/>
    </ligand>
</feature>
<dbReference type="Gene3D" id="3.40.50.10420">
    <property type="entry name" value="NagB/RpiA/CoA transferase-like"/>
    <property type="match status" value="1"/>
</dbReference>
<reference evidence="6 7" key="1">
    <citation type="submission" date="2020-05" db="EMBL/GenBank/DDBJ databases">
        <title>FDA dAtabase for Regulatory Grade micrObial Sequences (FDA-ARGOS): Supporting development and validation of Infectious Disease Dx tests.</title>
        <authorList>
            <person name="Moreno J."/>
            <person name="Tallon L."/>
            <person name="Sadzewicz L."/>
            <person name="Zhao X."/>
            <person name="Vavikolanu K."/>
            <person name="Mehta A."/>
            <person name="Aluvathingal J."/>
            <person name="Nadendla S."/>
            <person name="Myers T."/>
            <person name="Yan Y."/>
            <person name="Sichtig H."/>
        </authorList>
    </citation>
    <scope>NUCLEOTIDE SEQUENCE [LARGE SCALE GENOMIC DNA]</scope>
    <source>
        <strain evidence="6 7">FDAARGOS_760</strain>
    </source>
</reference>
<dbReference type="GO" id="GO:0046872">
    <property type="term" value="F:metal ion binding"/>
    <property type="evidence" value="ECO:0007669"/>
    <property type="project" value="UniProtKB-KW"/>
</dbReference>
<dbReference type="GO" id="GO:0035999">
    <property type="term" value="P:tetrahydrofolate interconversion"/>
    <property type="evidence" value="ECO:0007669"/>
    <property type="project" value="TreeGrafter"/>
</dbReference>
<feature type="binding site" evidence="4">
    <location>
        <begin position="6"/>
        <end position="10"/>
    </location>
    <ligand>
        <name>ATP</name>
        <dbReference type="ChEBI" id="CHEBI:30616"/>
    </ligand>
</feature>
<comment type="catalytic activity">
    <reaction evidence="5">
        <text>(6S)-5-formyl-5,6,7,8-tetrahydrofolate + ATP = (6R)-5,10-methenyltetrahydrofolate + ADP + phosphate</text>
        <dbReference type="Rhea" id="RHEA:10488"/>
        <dbReference type="ChEBI" id="CHEBI:30616"/>
        <dbReference type="ChEBI" id="CHEBI:43474"/>
        <dbReference type="ChEBI" id="CHEBI:57455"/>
        <dbReference type="ChEBI" id="CHEBI:57457"/>
        <dbReference type="ChEBI" id="CHEBI:456216"/>
        <dbReference type="EC" id="6.3.3.2"/>
    </reaction>
</comment>
<dbReference type="RefSeq" id="WP_004360890.1">
    <property type="nucleotide sequence ID" value="NZ_CP054011.1"/>
</dbReference>
<dbReference type="GO" id="GO:0030272">
    <property type="term" value="F:5-formyltetrahydrofolate cyclo-ligase activity"/>
    <property type="evidence" value="ECO:0007669"/>
    <property type="project" value="UniProtKB-EC"/>
</dbReference>
<dbReference type="SUPFAM" id="SSF100950">
    <property type="entry name" value="NagB/RpiA/CoA transferase-like"/>
    <property type="match status" value="1"/>
</dbReference>
<accession>A0A7D4KDJ2</accession>
<organism evidence="6 7">
    <name type="scientific">Prevotella melaninogenica</name>
    <dbReference type="NCBI Taxonomy" id="28132"/>
    <lineage>
        <taxon>Bacteria</taxon>
        <taxon>Pseudomonadati</taxon>
        <taxon>Bacteroidota</taxon>
        <taxon>Bacteroidia</taxon>
        <taxon>Bacteroidales</taxon>
        <taxon>Prevotellaceae</taxon>
        <taxon>Prevotella</taxon>
    </lineage>
</organism>
<dbReference type="AlphaFoldDB" id="A0A7D4KDJ2"/>
<name>A0A7D4KDJ2_9BACT</name>
<comment type="similarity">
    <text evidence="1 5">Belongs to the 5-formyltetrahydrofolate cyclo-ligase family.</text>
</comment>
<dbReference type="EC" id="6.3.3.2" evidence="5"/>
<gene>
    <name evidence="6" type="ORF">FIU21_07325</name>
</gene>
<sequence>MIQFDKKSLRKEVRTRKKLFSTEELIKESRPLIQRVLNHPRLQSAKTVLLYNSLPDEVYTHDLIKQLHNEGRTILLPVVISDTEMELRLYRNPNSFETSSYGILEPIGEAFTDFSSIEFALIPGMAFDKERNRLGRGKGYYDRFLPLLTNAYKVGICFPFQFLPNIPTEETDIKVDECIY</sequence>
<dbReference type="InterPro" id="IPR037171">
    <property type="entry name" value="NagB/RpiA_transferase-like"/>
</dbReference>
<dbReference type="PANTHER" id="PTHR23407:SF1">
    <property type="entry name" value="5-FORMYLTETRAHYDROFOLATE CYCLO-LIGASE"/>
    <property type="match status" value="1"/>
</dbReference>
<dbReference type="NCBIfam" id="TIGR02727">
    <property type="entry name" value="MTHFS_bact"/>
    <property type="match status" value="1"/>
</dbReference>
<evidence type="ECO:0000313" key="7">
    <source>
        <dbReference type="Proteomes" id="UP000500843"/>
    </source>
</evidence>
<protein>
    <recommendedName>
        <fullName evidence="5">5-formyltetrahydrofolate cyclo-ligase</fullName>
        <ecNumber evidence="5">6.3.3.2</ecNumber>
    </recommendedName>
</protein>
<dbReference type="PANTHER" id="PTHR23407">
    <property type="entry name" value="ATPASE INHIBITOR/5-FORMYLTETRAHYDROFOLATE CYCLO-LIGASE"/>
    <property type="match status" value="1"/>
</dbReference>
<keyword evidence="2 4" id="KW-0547">Nucleotide-binding</keyword>
<evidence type="ECO:0000256" key="2">
    <source>
        <dbReference type="ARBA" id="ARBA00022741"/>
    </source>
</evidence>
<dbReference type="Pfam" id="PF01812">
    <property type="entry name" value="5-FTHF_cyc-lig"/>
    <property type="match status" value="1"/>
</dbReference>
<keyword evidence="6" id="KW-0436">Ligase</keyword>
<dbReference type="PIRSF" id="PIRSF006806">
    <property type="entry name" value="FTHF_cligase"/>
    <property type="match status" value="1"/>
</dbReference>
<dbReference type="InterPro" id="IPR002698">
    <property type="entry name" value="FTHF_cligase"/>
</dbReference>
<evidence type="ECO:0000313" key="6">
    <source>
        <dbReference type="EMBL" id="QKH88776.1"/>
    </source>
</evidence>
<evidence type="ECO:0000256" key="5">
    <source>
        <dbReference type="RuleBase" id="RU361279"/>
    </source>
</evidence>
<feature type="binding site" evidence="4">
    <location>
        <position position="57"/>
    </location>
    <ligand>
        <name>substrate</name>
    </ligand>
</feature>
<comment type="cofactor">
    <cofactor evidence="5">
        <name>Mg(2+)</name>
        <dbReference type="ChEBI" id="CHEBI:18420"/>
    </cofactor>
</comment>
<evidence type="ECO:0000256" key="1">
    <source>
        <dbReference type="ARBA" id="ARBA00010638"/>
    </source>
</evidence>
<dbReference type="EMBL" id="CP054011">
    <property type="protein sequence ID" value="QKH88776.1"/>
    <property type="molecule type" value="Genomic_DNA"/>
</dbReference>
<evidence type="ECO:0000256" key="4">
    <source>
        <dbReference type="PIRSR" id="PIRSR006806-1"/>
    </source>
</evidence>
<dbReference type="Proteomes" id="UP000500843">
    <property type="component" value="Chromosome 2"/>
</dbReference>